<dbReference type="GO" id="GO:0032259">
    <property type="term" value="P:methylation"/>
    <property type="evidence" value="ECO:0007669"/>
    <property type="project" value="UniProtKB-KW"/>
</dbReference>
<proteinExistence type="predicted"/>
<dbReference type="Pfam" id="PF17827">
    <property type="entry name" value="PrmC_N"/>
    <property type="match status" value="1"/>
</dbReference>
<dbReference type="PROSITE" id="PS00092">
    <property type="entry name" value="N6_MTASE"/>
    <property type="match status" value="1"/>
</dbReference>
<dbReference type="GO" id="GO:0003676">
    <property type="term" value="F:nucleic acid binding"/>
    <property type="evidence" value="ECO:0007669"/>
    <property type="project" value="InterPro"/>
</dbReference>
<keyword evidence="4" id="KW-0949">S-adenosyl-L-methionine</keyword>
<sequence>MKLSEIKAIFQNELSELYSKSEIEELFSIFCESFLELNKIELRHNRDKDISEIDLKKFSEAISELKTGKPFQQILGETEFYGMKFFVNEHVLIPRPETEELLELAINKIQEKSKKNQIIDIGQFEGPREPQPDNVNGFDQANSITLGLSNIPLKILDIGTGSGIIPIILKKYFPEAQIFAIDISKDALDIAKKNANFHKTEIKFIQKDYLNEVFDSIQTDNEVFDIIISNPPYIGIEENPEIEDSVKGFEPNIALFSPTSDALIFYRKIAEDSKNHLAENGMVFLEINQKLGKETLELFQNFSEAELLKDISGNNRMIFVRK</sequence>
<keyword evidence="9" id="KW-1185">Reference proteome</keyword>
<feature type="domain" description="Methyltransferase small" evidence="6">
    <location>
        <begin position="154"/>
        <end position="233"/>
    </location>
</feature>
<evidence type="ECO:0000313" key="8">
    <source>
        <dbReference type="EMBL" id="SDF56114.1"/>
    </source>
</evidence>
<gene>
    <name evidence="8" type="ORF">SAMN05421825_1645</name>
</gene>
<evidence type="ECO:0000313" key="9">
    <source>
        <dbReference type="Proteomes" id="UP000199203"/>
    </source>
</evidence>
<comment type="catalytic activity">
    <reaction evidence="5">
        <text>L-glutaminyl-[peptide chain release factor] + S-adenosyl-L-methionine = N(5)-methyl-L-glutaminyl-[peptide chain release factor] + S-adenosyl-L-homocysteine + H(+)</text>
        <dbReference type="Rhea" id="RHEA:42896"/>
        <dbReference type="Rhea" id="RHEA-COMP:10271"/>
        <dbReference type="Rhea" id="RHEA-COMP:10272"/>
        <dbReference type="ChEBI" id="CHEBI:15378"/>
        <dbReference type="ChEBI" id="CHEBI:30011"/>
        <dbReference type="ChEBI" id="CHEBI:57856"/>
        <dbReference type="ChEBI" id="CHEBI:59789"/>
        <dbReference type="ChEBI" id="CHEBI:61891"/>
        <dbReference type="EC" id="2.1.1.297"/>
    </reaction>
</comment>
<dbReference type="EC" id="2.1.1.297" evidence="1"/>
<evidence type="ECO:0000256" key="3">
    <source>
        <dbReference type="ARBA" id="ARBA00022679"/>
    </source>
</evidence>
<organism evidence="8 9">
    <name type="scientific">Epilithonimonas hungarica</name>
    <dbReference type="NCBI Taxonomy" id="454006"/>
    <lineage>
        <taxon>Bacteria</taxon>
        <taxon>Pseudomonadati</taxon>
        <taxon>Bacteroidota</taxon>
        <taxon>Flavobacteriia</taxon>
        <taxon>Flavobacteriales</taxon>
        <taxon>Weeksellaceae</taxon>
        <taxon>Chryseobacterium group</taxon>
        <taxon>Epilithonimonas</taxon>
    </lineage>
</organism>
<accession>A0A1G7M3B0</accession>
<evidence type="ECO:0000256" key="1">
    <source>
        <dbReference type="ARBA" id="ARBA00012771"/>
    </source>
</evidence>
<dbReference type="InterPro" id="IPR007848">
    <property type="entry name" value="Small_mtfrase_dom"/>
</dbReference>
<dbReference type="InterPro" id="IPR040758">
    <property type="entry name" value="PrmC_N"/>
</dbReference>
<dbReference type="GO" id="GO:0102559">
    <property type="term" value="F:peptide chain release factor N(5)-glutamine methyltransferase activity"/>
    <property type="evidence" value="ECO:0007669"/>
    <property type="project" value="UniProtKB-EC"/>
</dbReference>
<dbReference type="Gene3D" id="1.10.8.10">
    <property type="entry name" value="DNA helicase RuvA subunit, C-terminal domain"/>
    <property type="match status" value="1"/>
</dbReference>
<dbReference type="InterPro" id="IPR029063">
    <property type="entry name" value="SAM-dependent_MTases_sf"/>
</dbReference>
<evidence type="ECO:0000259" key="6">
    <source>
        <dbReference type="Pfam" id="PF05175"/>
    </source>
</evidence>
<dbReference type="Gene3D" id="3.40.50.150">
    <property type="entry name" value="Vaccinia Virus protein VP39"/>
    <property type="match status" value="2"/>
</dbReference>
<keyword evidence="3 8" id="KW-0808">Transferase</keyword>
<dbReference type="OrthoDB" id="9800643at2"/>
<dbReference type="AlphaFoldDB" id="A0A1G7M3B0"/>
<dbReference type="Proteomes" id="UP000199203">
    <property type="component" value="Unassembled WGS sequence"/>
</dbReference>
<dbReference type="InterPro" id="IPR002052">
    <property type="entry name" value="DNA_methylase_N6_adenine_CS"/>
</dbReference>
<dbReference type="InterPro" id="IPR004556">
    <property type="entry name" value="HemK-like"/>
</dbReference>
<feature type="domain" description="Release factor glutamine methyltransferase N-terminal" evidence="7">
    <location>
        <begin position="13"/>
        <end position="76"/>
    </location>
</feature>
<reference evidence="9" key="1">
    <citation type="submission" date="2016-10" db="EMBL/GenBank/DDBJ databases">
        <authorList>
            <person name="Varghese N."/>
            <person name="Submissions S."/>
        </authorList>
    </citation>
    <scope>NUCLEOTIDE SEQUENCE [LARGE SCALE GENOMIC DNA]</scope>
    <source>
        <strain evidence="9">DSM 19684</strain>
    </source>
</reference>
<dbReference type="InterPro" id="IPR050320">
    <property type="entry name" value="N5-glutamine_MTase"/>
</dbReference>
<evidence type="ECO:0000256" key="5">
    <source>
        <dbReference type="ARBA" id="ARBA00048391"/>
    </source>
</evidence>
<dbReference type="SUPFAM" id="SSF53335">
    <property type="entry name" value="S-adenosyl-L-methionine-dependent methyltransferases"/>
    <property type="match status" value="1"/>
</dbReference>
<keyword evidence="2 8" id="KW-0489">Methyltransferase</keyword>
<dbReference type="STRING" id="454006.SAMN05421825_1645"/>
<dbReference type="PANTHER" id="PTHR18895:SF74">
    <property type="entry name" value="MTRF1L RELEASE FACTOR GLUTAMINE METHYLTRANSFERASE"/>
    <property type="match status" value="1"/>
</dbReference>
<dbReference type="EMBL" id="FNBH01000002">
    <property type="protein sequence ID" value="SDF56114.1"/>
    <property type="molecule type" value="Genomic_DNA"/>
</dbReference>
<name>A0A1G7M3B0_9FLAO</name>
<evidence type="ECO:0000259" key="7">
    <source>
        <dbReference type="Pfam" id="PF17827"/>
    </source>
</evidence>
<protein>
    <recommendedName>
        <fullName evidence="1">peptide chain release factor N(5)-glutamine methyltransferase</fullName>
        <ecNumber evidence="1">2.1.1.297</ecNumber>
    </recommendedName>
</protein>
<dbReference type="Pfam" id="PF05175">
    <property type="entry name" value="MTS"/>
    <property type="match status" value="1"/>
</dbReference>
<dbReference type="PANTHER" id="PTHR18895">
    <property type="entry name" value="HEMK METHYLTRANSFERASE"/>
    <property type="match status" value="1"/>
</dbReference>
<evidence type="ECO:0000256" key="2">
    <source>
        <dbReference type="ARBA" id="ARBA00022603"/>
    </source>
</evidence>
<dbReference type="RefSeq" id="WP_089873027.1">
    <property type="nucleotide sequence ID" value="NZ_FNBH01000002.1"/>
</dbReference>
<dbReference type="NCBIfam" id="TIGR00536">
    <property type="entry name" value="hemK_fam"/>
    <property type="match status" value="1"/>
</dbReference>
<evidence type="ECO:0000256" key="4">
    <source>
        <dbReference type="ARBA" id="ARBA00022691"/>
    </source>
</evidence>
<dbReference type="CDD" id="cd02440">
    <property type="entry name" value="AdoMet_MTases"/>
    <property type="match status" value="1"/>
</dbReference>